<dbReference type="PANTHER" id="PTHR36112:SF1">
    <property type="entry name" value="RIBOSOMAL RNA SMALL SUBUNIT METHYLTRANSFERASE J"/>
    <property type="match status" value="1"/>
</dbReference>
<dbReference type="Proteomes" id="UP000077926">
    <property type="component" value="Chromosome"/>
</dbReference>
<dbReference type="KEGG" id="bmur:ABE28_013405"/>
<protein>
    <recommendedName>
        <fullName evidence="3">Protein-L-IsoD(D-D) O-methyltransferase</fullName>
    </recommendedName>
</protein>
<gene>
    <name evidence="1" type="ORF">ABE28_013405</name>
</gene>
<sequence>MFVTTAGRADKETMMLARKVAEELQIPYIARKKRSVRDLQCDTGEEDCIVYGKKRMELYRCNEKEPFFFHPNLAMIRLKRIIQGDHDPFLIAGGITADCTVLDCTLGLGSDAIIASFAVGAKGRVVALEGNRYLALLVEQGLKTWSDAEAKMIEAMKRIEVIHADHHEMLKSMPDNSFDVVYFDPMFEETISESNGIKGLGHFAEDKGLTMEIMVQAKRVARKRVVLKDHFRSTRFEEFGFEVQKRKTSKFHFGYISVR</sequence>
<keyword evidence="2" id="KW-1185">Reference proteome</keyword>
<evidence type="ECO:0000313" key="2">
    <source>
        <dbReference type="Proteomes" id="UP000077926"/>
    </source>
</evidence>
<name>A0A1B3XQ64_9BACI</name>
<reference evidence="1 2" key="1">
    <citation type="submission" date="2016-08" db="EMBL/GenBank/DDBJ databases">
        <title>Complete genome sequence of Bacillus muralis G25-68, a strain with toxicity to nematodes.</title>
        <authorList>
            <person name="Zheng Z."/>
        </authorList>
    </citation>
    <scope>NUCLEOTIDE SEQUENCE [LARGE SCALE GENOMIC DNA]</scope>
    <source>
        <strain evidence="1 2">G25-68</strain>
    </source>
</reference>
<dbReference type="InterPro" id="IPR029063">
    <property type="entry name" value="SAM-dependent_MTases_sf"/>
</dbReference>
<dbReference type="AlphaFoldDB" id="A0A1B3XQ64"/>
<organism evidence="1 2">
    <name type="scientific">Peribacillus muralis</name>
    <dbReference type="NCBI Taxonomy" id="264697"/>
    <lineage>
        <taxon>Bacteria</taxon>
        <taxon>Bacillati</taxon>
        <taxon>Bacillota</taxon>
        <taxon>Bacilli</taxon>
        <taxon>Bacillales</taxon>
        <taxon>Bacillaceae</taxon>
        <taxon>Peribacillus</taxon>
    </lineage>
</organism>
<dbReference type="GO" id="GO:0008990">
    <property type="term" value="F:rRNA (guanine-N2-)-methyltransferase activity"/>
    <property type="evidence" value="ECO:0007669"/>
    <property type="project" value="InterPro"/>
</dbReference>
<dbReference type="CDD" id="cd02440">
    <property type="entry name" value="AdoMet_MTases"/>
    <property type="match status" value="1"/>
</dbReference>
<accession>A0A1B3XQ64</accession>
<evidence type="ECO:0000313" key="1">
    <source>
        <dbReference type="EMBL" id="AOH55350.1"/>
    </source>
</evidence>
<proteinExistence type="predicted"/>
<dbReference type="Gene3D" id="3.40.50.150">
    <property type="entry name" value="Vaccinia Virus protein VP39"/>
    <property type="match status" value="1"/>
</dbReference>
<dbReference type="SUPFAM" id="SSF53335">
    <property type="entry name" value="S-adenosyl-L-methionine-dependent methyltransferases"/>
    <property type="match status" value="1"/>
</dbReference>
<dbReference type="PANTHER" id="PTHR36112">
    <property type="entry name" value="RIBOSOMAL RNA SMALL SUBUNIT METHYLTRANSFERASE J"/>
    <property type="match status" value="1"/>
</dbReference>
<evidence type="ECO:0008006" key="3">
    <source>
        <dbReference type="Google" id="ProtNLM"/>
    </source>
</evidence>
<dbReference type="OrthoDB" id="1653798at2"/>
<dbReference type="Pfam" id="PF04445">
    <property type="entry name" value="SAM_MT"/>
    <property type="match status" value="1"/>
</dbReference>
<dbReference type="RefSeq" id="WP_064467417.1">
    <property type="nucleotide sequence ID" value="NZ_CP017080.1"/>
</dbReference>
<dbReference type="InterPro" id="IPR007536">
    <property type="entry name" value="16SrRNA_methylTrfase_J"/>
</dbReference>
<dbReference type="STRING" id="264697.ABE28_013405"/>
<dbReference type="EMBL" id="CP017080">
    <property type="protein sequence ID" value="AOH55350.1"/>
    <property type="molecule type" value="Genomic_DNA"/>
</dbReference>